<proteinExistence type="predicted"/>
<accession>A0A4U3L5Z7</accession>
<dbReference type="GO" id="GO:0008270">
    <property type="term" value="F:zinc ion binding"/>
    <property type="evidence" value="ECO:0007669"/>
    <property type="project" value="InterPro"/>
</dbReference>
<dbReference type="SUPFAM" id="SSF56731">
    <property type="entry name" value="DNA primase core"/>
    <property type="match status" value="1"/>
</dbReference>
<reference evidence="1 2" key="1">
    <citation type="submission" date="2019-05" db="EMBL/GenBank/DDBJ databases">
        <title>Panacibacter sp. strain 17mud1-8 Genome sequencing and assembly.</title>
        <authorList>
            <person name="Chhetri G."/>
        </authorList>
    </citation>
    <scope>NUCLEOTIDE SEQUENCE [LARGE SCALE GENOMIC DNA]</scope>
    <source>
        <strain evidence="1 2">17mud1-8</strain>
    </source>
</reference>
<dbReference type="InterPro" id="IPR036977">
    <property type="entry name" value="DNA_primase_Znf_CHC2"/>
</dbReference>
<dbReference type="Proteomes" id="UP000305848">
    <property type="component" value="Unassembled WGS sequence"/>
</dbReference>
<organism evidence="1 2">
    <name type="scientific">Ilyomonas limi</name>
    <dbReference type="NCBI Taxonomy" id="2575867"/>
    <lineage>
        <taxon>Bacteria</taxon>
        <taxon>Pseudomonadati</taxon>
        <taxon>Bacteroidota</taxon>
        <taxon>Chitinophagia</taxon>
        <taxon>Chitinophagales</taxon>
        <taxon>Chitinophagaceae</taxon>
        <taxon>Ilyomonas</taxon>
    </lineage>
</organism>
<dbReference type="AlphaFoldDB" id="A0A4U3L5Z7"/>
<dbReference type="OrthoDB" id="8536512at2"/>
<dbReference type="GO" id="GO:0006260">
    <property type="term" value="P:DNA replication"/>
    <property type="evidence" value="ECO:0007669"/>
    <property type="project" value="InterPro"/>
</dbReference>
<evidence type="ECO:0000313" key="2">
    <source>
        <dbReference type="Proteomes" id="UP000305848"/>
    </source>
</evidence>
<protein>
    <submittedName>
        <fullName evidence="1">DNA primase</fullName>
    </submittedName>
</protein>
<evidence type="ECO:0000313" key="1">
    <source>
        <dbReference type="EMBL" id="TKK70372.1"/>
    </source>
</evidence>
<name>A0A4U3L5Z7_9BACT</name>
<gene>
    <name evidence="1" type="ORF">FC093_06395</name>
</gene>
<comment type="caution">
    <text evidence="1">The sequence shown here is derived from an EMBL/GenBank/DDBJ whole genome shotgun (WGS) entry which is preliminary data.</text>
</comment>
<sequence>MNISNKPLTCAEVKSRDMVDYLASLGFEPTRISRHHYWYLSPLRIEKTASFKVNRTLNRWYDFGEGKGGNIIDFGVLYFKCSVSDFLKQFHLTSLQHQPHILPPEREIEEEELITILKVEKLSSPVLFHYLKHRRIDSEVAQSFCKEVTFELYKKKYYAIGFKNDANGYELRNQFFKGSSQPKDITTIENKAQKLVVFEGFFDFLSYQTIYKNSECLTEDFLILNSLSFLNKAKPLLKNYNQVHLFLDRDTKGQNCTLELLSLGSHIQDESNLYKHNKDLNEWLMHFGLPKKQSMQKSHSSSQAATVSDIKQPG</sequence>
<dbReference type="Gene3D" id="3.40.1360.10">
    <property type="match status" value="1"/>
</dbReference>
<dbReference type="SUPFAM" id="SSF57783">
    <property type="entry name" value="Zinc beta-ribbon"/>
    <property type="match status" value="1"/>
</dbReference>
<dbReference type="GO" id="GO:0003677">
    <property type="term" value="F:DNA binding"/>
    <property type="evidence" value="ECO:0007669"/>
    <property type="project" value="InterPro"/>
</dbReference>
<dbReference type="Gene3D" id="3.90.580.10">
    <property type="entry name" value="Zinc finger, CHC2-type domain"/>
    <property type="match status" value="1"/>
</dbReference>
<keyword evidence="2" id="KW-1185">Reference proteome</keyword>
<dbReference type="Pfam" id="PF13155">
    <property type="entry name" value="Toprim_2"/>
    <property type="match status" value="1"/>
</dbReference>
<dbReference type="EMBL" id="SZQL01000003">
    <property type="protein sequence ID" value="TKK70372.1"/>
    <property type="molecule type" value="Genomic_DNA"/>
</dbReference>